<reference evidence="2" key="1">
    <citation type="submission" date="2021-01" db="EMBL/GenBank/DDBJ databases">
        <title>Whole genome shotgun sequence of Planobispora takensis NBRC 109077.</title>
        <authorList>
            <person name="Komaki H."/>
            <person name="Tamura T."/>
        </authorList>
    </citation>
    <scope>NUCLEOTIDE SEQUENCE</scope>
    <source>
        <strain evidence="2">NBRC 109077</strain>
    </source>
</reference>
<organism evidence="2 3">
    <name type="scientific">Planobispora takensis</name>
    <dbReference type="NCBI Taxonomy" id="1367882"/>
    <lineage>
        <taxon>Bacteria</taxon>
        <taxon>Bacillati</taxon>
        <taxon>Actinomycetota</taxon>
        <taxon>Actinomycetes</taxon>
        <taxon>Streptosporangiales</taxon>
        <taxon>Streptosporangiaceae</taxon>
        <taxon>Planobispora</taxon>
    </lineage>
</organism>
<proteinExistence type="predicted"/>
<feature type="chain" id="PRO_5035292891" description="PepSY domain-containing protein" evidence="1">
    <location>
        <begin position="29"/>
        <end position="106"/>
    </location>
</feature>
<evidence type="ECO:0008006" key="4">
    <source>
        <dbReference type="Google" id="ProtNLM"/>
    </source>
</evidence>
<dbReference type="AlphaFoldDB" id="A0A8J3T002"/>
<dbReference type="Gene3D" id="3.10.450.40">
    <property type="match status" value="1"/>
</dbReference>
<feature type="signal peptide" evidence="1">
    <location>
        <begin position="1"/>
        <end position="28"/>
    </location>
</feature>
<accession>A0A8J3T002</accession>
<keyword evidence="3" id="KW-1185">Reference proteome</keyword>
<gene>
    <name evidence="2" type="ORF">Pta02_06170</name>
</gene>
<keyword evidence="1" id="KW-0732">Signal</keyword>
<name>A0A8J3T002_9ACTN</name>
<evidence type="ECO:0000256" key="1">
    <source>
        <dbReference type="SAM" id="SignalP"/>
    </source>
</evidence>
<protein>
    <recommendedName>
        <fullName evidence="4">PepSY domain-containing protein</fullName>
    </recommendedName>
</protein>
<dbReference type="EMBL" id="BOOK01000004">
    <property type="protein sequence ID" value="GIH98608.1"/>
    <property type="molecule type" value="Genomic_DNA"/>
</dbReference>
<dbReference type="Proteomes" id="UP000634476">
    <property type="component" value="Unassembled WGS sequence"/>
</dbReference>
<evidence type="ECO:0000313" key="2">
    <source>
        <dbReference type="EMBL" id="GIH98608.1"/>
    </source>
</evidence>
<sequence length="106" mass="11165">MIARAALAAAGAAALLLAGGGVPATAQAAGSAVRPAPAVAEEITARRAAEIARGYVPDGRVVGTERVWEQGLWTWWVQVVDGAWKYDFYISAVSGNVVRFKINLNR</sequence>
<comment type="caution">
    <text evidence="2">The sequence shown here is derived from an EMBL/GenBank/DDBJ whole genome shotgun (WGS) entry which is preliminary data.</text>
</comment>
<evidence type="ECO:0000313" key="3">
    <source>
        <dbReference type="Proteomes" id="UP000634476"/>
    </source>
</evidence>